<organism evidence="1 2">
    <name type="scientific">Comamonas suwonensis</name>
    <dbReference type="NCBI Taxonomy" id="2606214"/>
    <lineage>
        <taxon>Bacteria</taxon>
        <taxon>Pseudomonadati</taxon>
        <taxon>Pseudomonadota</taxon>
        <taxon>Betaproteobacteria</taxon>
        <taxon>Burkholderiales</taxon>
        <taxon>Comamonadaceae</taxon>
        <taxon>Comamonas</taxon>
    </lineage>
</organism>
<evidence type="ECO:0000313" key="2">
    <source>
        <dbReference type="Proteomes" id="UP000530032"/>
    </source>
</evidence>
<dbReference type="AlphaFoldDB" id="A0A843BBU8"/>
<dbReference type="Proteomes" id="UP000530032">
    <property type="component" value="Unassembled WGS sequence"/>
</dbReference>
<reference evidence="1" key="1">
    <citation type="submission" date="2020-12" db="EMBL/GenBank/DDBJ databases">
        <title>Comamonas sp. nov., isolated from stream water.</title>
        <authorList>
            <person name="Park K.-H."/>
        </authorList>
    </citation>
    <scope>NUCLEOTIDE SEQUENCE</scope>
    <source>
        <strain evidence="1">EJ-4</strain>
    </source>
</reference>
<protein>
    <submittedName>
        <fullName evidence="1">Uncharacterized protein</fullName>
    </submittedName>
</protein>
<evidence type="ECO:0000313" key="1">
    <source>
        <dbReference type="EMBL" id="MBI1626690.1"/>
    </source>
</evidence>
<proteinExistence type="predicted"/>
<sequence length="291" mass="33409">MPLNKYAEKALKNKQALVSSALYVNAGWFEGKLKSIWILADFLVIEAEAKHTKEINKIWGGLIPKNESLSNKAKKIPKNIQTSLNELAQAYFHLLKTIADIYKIDRHLRMGADQPELQTISNEVENFSALITQEKLLSKDFLNVVVSVFFKLQSHCHDLALLLENPSGTPLNPYVRRIRATKGGNAKAVGEDVLRSQFLVFLESMKGRTFPSKKAFWHQCWDEIFGILQIYQQKHIGKIDPKSKKKIIYGQDLKVESLERKFKQWCQNDPNFEYSWGNLFPPKKPPAESHK</sequence>
<comment type="caution">
    <text evidence="1">The sequence shown here is derived from an EMBL/GenBank/DDBJ whole genome shotgun (WGS) entry which is preliminary data.</text>
</comment>
<dbReference type="RefSeq" id="WP_198462058.1">
    <property type="nucleotide sequence ID" value="NZ_JABBCQ020000022.1"/>
</dbReference>
<accession>A0A843BBU8</accession>
<keyword evidence="2" id="KW-1185">Reference proteome</keyword>
<dbReference type="EMBL" id="JABBCQ020000022">
    <property type="protein sequence ID" value="MBI1626690.1"/>
    <property type="molecule type" value="Genomic_DNA"/>
</dbReference>
<gene>
    <name evidence="1" type="ORF">HF327_019600</name>
</gene>
<name>A0A843BBU8_9BURK</name>